<evidence type="ECO:0000256" key="1">
    <source>
        <dbReference type="ARBA" id="ARBA00022438"/>
    </source>
</evidence>
<feature type="signal peptide" evidence="7">
    <location>
        <begin position="1"/>
        <end position="24"/>
    </location>
</feature>
<comment type="caution">
    <text evidence="9">The sequence shown here is derived from an EMBL/GenBank/DDBJ whole genome shotgun (WGS) entry which is preliminary data.</text>
</comment>
<dbReference type="EC" id="3.4.11.-" evidence="9"/>
<dbReference type="EMBL" id="CBLX010000007">
    <property type="protein sequence ID" value="CDG39019.1"/>
    <property type="molecule type" value="Genomic_DNA"/>
</dbReference>
<evidence type="ECO:0000256" key="6">
    <source>
        <dbReference type="ARBA" id="ARBA00022833"/>
    </source>
</evidence>
<evidence type="ECO:0000256" key="3">
    <source>
        <dbReference type="ARBA" id="ARBA00022723"/>
    </source>
</evidence>
<evidence type="ECO:0000256" key="7">
    <source>
        <dbReference type="SAM" id="SignalP"/>
    </source>
</evidence>
<feature type="domain" description="Peptidase M28" evidence="8">
    <location>
        <begin position="306"/>
        <end position="523"/>
    </location>
</feature>
<keyword evidence="5 9" id="KW-0378">Hydrolase</keyword>
<dbReference type="SUPFAM" id="SSF52025">
    <property type="entry name" value="PA domain"/>
    <property type="match status" value="1"/>
</dbReference>
<dbReference type="InterPro" id="IPR046450">
    <property type="entry name" value="PA_dom_sf"/>
</dbReference>
<evidence type="ECO:0000259" key="8">
    <source>
        <dbReference type="Pfam" id="PF04389"/>
    </source>
</evidence>
<dbReference type="PANTHER" id="PTHR12147">
    <property type="entry name" value="METALLOPEPTIDASE M28 FAMILY MEMBER"/>
    <property type="match status" value="1"/>
</dbReference>
<organism evidence="9 10">
    <name type="scientific">Asaia bogorensis</name>
    <dbReference type="NCBI Taxonomy" id="91915"/>
    <lineage>
        <taxon>Bacteria</taxon>
        <taxon>Pseudomonadati</taxon>
        <taxon>Pseudomonadota</taxon>
        <taxon>Alphaproteobacteria</taxon>
        <taxon>Acetobacterales</taxon>
        <taxon>Acetobacteraceae</taxon>
        <taxon>Asaia</taxon>
    </lineage>
</organism>
<dbReference type="SUPFAM" id="SSF53187">
    <property type="entry name" value="Zn-dependent exopeptidases"/>
    <property type="match status" value="1"/>
</dbReference>
<dbReference type="PANTHER" id="PTHR12147:SF56">
    <property type="entry name" value="AMINOPEPTIDASE YDR415C-RELATED"/>
    <property type="match status" value="1"/>
</dbReference>
<evidence type="ECO:0000313" key="9">
    <source>
        <dbReference type="EMBL" id="CDG39019.1"/>
    </source>
</evidence>
<dbReference type="Gene3D" id="3.50.30.30">
    <property type="match status" value="1"/>
</dbReference>
<dbReference type="GO" id="GO:0008235">
    <property type="term" value="F:metalloexopeptidase activity"/>
    <property type="evidence" value="ECO:0007669"/>
    <property type="project" value="InterPro"/>
</dbReference>
<gene>
    <name evidence="9" type="ORF">ASAP_0974</name>
</gene>
<sequence>MRSLRPSVAALIIGTVLTGMPARAAEPLVYAPMEPGRMSDVIRTLASDPFEGRAPGTMGAIRTVNYIVSQFQAIGLEPAGDNGSWTQEVPMIHTRIAPDSLVHFKTGGAEGLDFHQSEQIYLTTGTPSSQIRITDAPLVFVGYGVTTPARDWDDFKNVDLKGKIAVILINDPDFKAMADEPVHGRFGGRTMTYYGRWTYKYEEAARRGAVGALIIHDTEAASYPWSTVIAAGGEAFDLERKGKAESLVVKGWLEGQAARDLFARAGLDLDKLSVQARRTDFTPVTLPGVTMTTTLDVTTSHLQSRNVLAKLPGSTHPDETIVYGAHWDAFGKSRGPNGEALIRRGAIDDASGIAAVMEIARAFKSGPQPERTILFSAWTAEERGLLGSTWYVEHPLISLPKTVANFTIDVLQMGGLSRNAFLVGAGQDSLQDDFATIASAQGRVTVNEALPERGAFYRADHLPFARAGVPVLPIMDLAGYPDLVNGGVPAGRKWLEGYMACYHQPCDAWSASWDLRGAAEDAAALYEVGRSLAFSRMWPSWKQGSEFKAIRERTESQRPAL</sequence>
<dbReference type="Pfam" id="PF04389">
    <property type="entry name" value="Peptidase_M28"/>
    <property type="match status" value="1"/>
</dbReference>
<keyword evidence="4 7" id="KW-0732">Signal</keyword>
<dbReference type="Gene3D" id="3.40.630.10">
    <property type="entry name" value="Zn peptidases"/>
    <property type="match status" value="1"/>
</dbReference>
<dbReference type="GO" id="GO:0004177">
    <property type="term" value="F:aminopeptidase activity"/>
    <property type="evidence" value="ECO:0007669"/>
    <property type="project" value="UniProtKB-KW"/>
</dbReference>
<reference evidence="9 10" key="1">
    <citation type="journal article" date="2014" name="Genome Biol. Evol.">
        <title>Acetic acid bacteria genomes reveal functional traits for adaptation to life in insect guts.</title>
        <authorList>
            <person name="Chouaia B."/>
            <person name="Gaiarsa S."/>
            <person name="Crotti E."/>
            <person name="Comandatore F."/>
            <person name="Degli Esposti M."/>
            <person name="Ricci I."/>
            <person name="Alma A."/>
            <person name="Favia G."/>
            <person name="Bandi C."/>
            <person name="Daffonchio D."/>
        </authorList>
    </citation>
    <scope>NUCLEOTIDE SEQUENCE [LARGE SCALE GENOMIC DNA]</scope>
    <source>
        <strain evidence="9 10">SF2.1</strain>
    </source>
</reference>
<dbReference type="eggNOG" id="COG2234">
    <property type="taxonomic scope" value="Bacteria"/>
</dbReference>
<dbReference type="Proteomes" id="UP000027583">
    <property type="component" value="Unassembled WGS sequence"/>
</dbReference>
<dbReference type="InterPro" id="IPR007484">
    <property type="entry name" value="Peptidase_M28"/>
</dbReference>
<protein>
    <submittedName>
        <fullName evidence="9">Aminopeptidase</fullName>
        <ecNumber evidence="9">3.4.11.-</ecNumber>
    </submittedName>
</protein>
<dbReference type="CDD" id="cd04821">
    <property type="entry name" value="PA_M28_1_2"/>
    <property type="match status" value="1"/>
</dbReference>
<feature type="chain" id="PRO_5001590343" evidence="7">
    <location>
        <begin position="25"/>
        <end position="561"/>
    </location>
</feature>
<name>A0A060QCZ2_9PROT</name>
<dbReference type="GO" id="GO:0006508">
    <property type="term" value="P:proteolysis"/>
    <property type="evidence" value="ECO:0007669"/>
    <property type="project" value="UniProtKB-KW"/>
</dbReference>
<evidence type="ECO:0000256" key="2">
    <source>
        <dbReference type="ARBA" id="ARBA00022670"/>
    </source>
</evidence>
<dbReference type="AlphaFoldDB" id="A0A060QCZ2"/>
<keyword evidence="1 9" id="KW-0031">Aminopeptidase</keyword>
<evidence type="ECO:0000256" key="4">
    <source>
        <dbReference type="ARBA" id="ARBA00022729"/>
    </source>
</evidence>
<proteinExistence type="predicted"/>
<keyword evidence="2" id="KW-0645">Protease</keyword>
<reference evidence="9 10" key="2">
    <citation type="journal article" date="2014" name="PLoS ONE">
        <title>Evolution of mitochondria reconstructed from the energy metabolism of living bacteria.</title>
        <authorList>
            <person name="Degli Esposti M."/>
            <person name="Chouaia B."/>
            <person name="Comandatore F."/>
            <person name="Crotti E."/>
            <person name="Sassera D."/>
            <person name="Lievens P.M."/>
            <person name="Daffonchio D."/>
            <person name="Bandi C."/>
        </authorList>
    </citation>
    <scope>NUCLEOTIDE SEQUENCE [LARGE SCALE GENOMIC DNA]</scope>
    <source>
        <strain evidence="9 10">SF2.1</strain>
    </source>
</reference>
<evidence type="ECO:0000256" key="5">
    <source>
        <dbReference type="ARBA" id="ARBA00022801"/>
    </source>
</evidence>
<dbReference type="InterPro" id="IPR045175">
    <property type="entry name" value="M28_fam"/>
</dbReference>
<evidence type="ECO:0000313" key="10">
    <source>
        <dbReference type="Proteomes" id="UP000027583"/>
    </source>
</evidence>
<keyword evidence="6" id="KW-0862">Zinc</keyword>
<dbReference type="GO" id="GO:0046872">
    <property type="term" value="F:metal ion binding"/>
    <property type="evidence" value="ECO:0007669"/>
    <property type="project" value="UniProtKB-KW"/>
</dbReference>
<accession>A0A060QCZ2</accession>
<keyword evidence="3" id="KW-0479">Metal-binding</keyword>